<evidence type="ECO:0000256" key="5">
    <source>
        <dbReference type="ARBA" id="ARBA00022989"/>
    </source>
</evidence>
<dbReference type="InterPro" id="IPR037266">
    <property type="entry name" value="PSII_PsbL_sf"/>
</dbReference>
<evidence type="ECO:0000256" key="7">
    <source>
        <dbReference type="ARBA" id="ARBA00023276"/>
    </source>
</evidence>
<dbReference type="EMBL" id="JBHFNQ010000218">
    <property type="protein sequence ID" value="MFB2881123.1"/>
    <property type="molecule type" value="Genomic_DNA"/>
</dbReference>
<accession>A0ABV4XEA3</accession>
<proteinExistence type="inferred from homology"/>
<sequence length="40" mass="4614">MPTRNPNPNNQPVELNRTSLYLGLLLIFVLGLLFSSYFFN</sequence>
<keyword evidence="3 8" id="KW-0602">Photosynthesis</keyword>
<keyword evidence="7 8" id="KW-0604">Photosystem II</keyword>
<comment type="subunit">
    <text evidence="8">PSII is composed of 1 copy each of membrane proteins PsbA, PsbB, PsbC, PsbD, PsbE, PsbF, PsbH, PsbI, PsbJ, PsbK, PsbL, PsbM, PsbT, PsbX, PsbY, PsbZ, Psb30/Ycf12, peripheral proteins PsbO, CyanoQ(PsbQ), PsbU, PsbV and a large number of cofactors. It forms dimeric complexes.</text>
</comment>
<keyword evidence="5 8" id="KW-1133">Transmembrane helix</keyword>
<reference evidence="9 10" key="1">
    <citation type="submission" date="2024-09" db="EMBL/GenBank/DDBJ databases">
        <title>Floridaenema gen nov. (Aerosakkonemataceae, Aerosakkonematales ord. nov., Cyanobacteria) from benthic tropical and subtropical fresh waters, with the description of four new species.</title>
        <authorList>
            <person name="Moretto J.A."/>
            <person name="Berthold D.E."/>
            <person name="Lefler F.W."/>
            <person name="Huang I.-S."/>
            <person name="Laughinghouse H. IV."/>
        </authorList>
    </citation>
    <scope>NUCLEOTIDE SEQUENCE [LARGE SCALE GENOMIC DNA]</scope>
    <source>
        <strain evidence="9 10">BLCC-F46</strain>
    </source>
</reference>
<comment type="function">
    <text evidence="8">One of the components of the core complex of photosystem II (PSII). PSII is a light-driven water:plastoquinone oxidoreductase that uses light energy to abstract electrons from H(2)O, generating O(2) and a proton gradient subsequently used for ATP formation. It consists of a core antenna complex that captures photons, and an electron transfer chain that converts photonic excitation into a charge separation. This subunit is found at the monomer-monomer interface and is required for correct PSII assembly and/or dimerization.</text>
</comment>
<evidence type="ECO:0000256" key="6">
    <source>
        <dbReference type="ARBA" id="ARBA00023136"/>
    </source>
</evidence>
<evidence type="ECO:0000256" key="1">
    <source>
        <dbReference type="ARBA" id="ARBA00004167"/>
    </source>
</evidence>
<evidence type="ECO:0000313" key="9">
    <source>
        <dbReference type="EMBL" id="MFB2881123.1"/>
    </source>
</evidence>
<evidence type="ECO:0000256" key="2">
    <source>
        <dbReference type="ARBA" id="ARBA00022469"/>
    </source>
</evidence>
<protein>
    <recommendedName>
        <fullName evidence="8">Photosystem II reaction center protein L</fullName>
        <shortName evidence="8">PSII-L</shortName>
    </recommendedName>
</protein>
<dbReference type="SUPFAM" id="SSF161017">
    <property type="entry name" value="Photosystem II reaction center protein L, PsbL"/>
    <property type="match status" value="1"/>
</dbReference>
<keyword evidence="2 8" id="KW-0674">Reaction center</keyword>
<comment type="similarity">
    <text evidence="8">Belongs to the PsbL family.</text>
</comment>
<dbReference type="Pfam" id="PF02419">
    <property type="entry name" value="PsbL"/>
    <property type="match status" value="1"/>
</dbReference>
<evidence type="ECO:0000313" key="10">
    <source>
        <dbReference type="Proteomes" id="UP001576774"/>
    </source>
</evidence>
<gene>
    <name evidence="8" type="primary">psbL</name>
    <name evidence="9" type="ORF">ACE1CC_30095</name>
</gene>
<dbReference type="RefSeq" id="WP_413262379.1">
    <property type="nucleotide sequence ID" value="NZ_JBHFNQ010000218.1"/>
</dbReference>
<comment type="subcellular location">
    <subcellularLocation>
        <location evidence="8">Cellular thylakoid membrane</location>
        <topology evidence="8">Single-pass membrane protein</topology>
    </subcellularLocation>
    <subcellularLocation>
        <location evidence="1">Membrane</location>
        <topology evidence="1">Single-pass membrane protein</topology>
    </subcellularLocation>
</comment>
<keyword evidence="6 8" id="KW-0472">Membrane</keyword>
<comment type="caution">
    <text evidence="9">The sequence shown here is derived from an EMBL/GenBank/DDBJ whole genome shotgun (WGS) entry which is preliminary data.</text>
</comment>
<evidence type="ECO:0000256" key="8">
    <source>
        <dbReference type="HAMAP-Rule" id="MF_01317"/>
    </source>
</evidence>
<evidence type="ECO:0000256" key="4">
    <source>
        <dbReference type="ARBA" id="ARBA00022692"/>
    </source>
</evidence>
<keyword evidence="10" id="KW-1185">Reference proteome</keyword>
<evidence type="ECO:0000256" key="3">
    <source>
        <dbReference type="ARBA" id="ARBA00022531"/>
    </source>
</evidence>
<dbReference type="Proteomes" id="UP001576774">
    <property type="component" value="Unassembled WGS sequence"/>
</dbReference>
<dbReference type="HAMAP" id="MF_01317">
    <property type="entry name" value="PSII_PsbL"/>
    <property type="match status" value="1"/>
</dbReference>
<dbReference type="NCBIfam" id="NF001972">
    <property type="entry name" value="PRK00753.1"/>
    <property type="match status" value="1"/>
</dbReference>
<organism evidence="9 10">
    <name type="scientific">Floridaenema aerugineum BLCC-F46</name>
    <dbReference type="NCBI Taxonomy" id="3153654"/>
    <lineage>
        <taxon>Bacteria</taxon>
        <taxon>Bacillati</taxon>
        <taxon>Cyanobacteriota</taxon>
        <taxon>Cyanophyceae</taxon>
        <taxon>Oscillatoriophycideae</taxon>
        <taxon>Aerosakkonematales</taxon>
        <taxon>Aerosakkonemataceae</taxon>
        <taxon>Floridanema</taxon>
        <taxon>Floridanema aerugineum</taxon>
    </lineage>
</organism>
<feature type="transmembrane region" description="Helical" evidence="8">
    <location>
        <begin position="20"/>
        <end position="39"/>
    </location>
</feature>
<keyword evidence="4 8" id="KW-0812">Transmembrane</keyword>
<name>A0ABV4XEA3_9CYAN</name>
<dbReference type="InterPro" id="IPR003372">
    <property type="entry name" value="PSII_PsbL"/>
</dbReference>